<dbReference type="PANTHER" id="PTHR30632">
    <property type="entry name" value="MOLYBDATE-BINDING PERIPLASMIC PROTEIN"/>
    <property type="match status" value="1"/>
</dbReference>
<evidence type="ECO:0000313" key="6">
    <source>
        <dbReference type="Proteomes" id="UP000632154"/>
    </source>
</evidence>
<feature type="chain" id="PRO_5047124629" evidence="4">
    <location>
        <begin position="22"/>
        <end position="281"/>
    </location>
</feature>
<dbReference type="EMBL" id="BNAL01000015">
    <property type="protein sequence ID" value="GHG02923.1"/>
    <property type="molecule type" value="Genomic_DNA"/>
</dbReference>
<name>A0ABQ3K6E7_9DEIO</name>
<sequence>MRHTGGGGLLAALLAGGTLLAGCTAPQAGQQEADGKPTVLTLAVAASLREVVTEVAGQYSAEHPGQEVRITAAGSGALLSQLQAGAPADLFLSADSATMHRAQAAGLLAGEPRPLVYNRLVLIAPQDTGTLSGNLPSPLPTRPEQAAAWLSAQASAGARIATGQPSSVPAGRYAQEALEGLNVWDALQPRLVYGQSVRQVLDWVARGEAQAGLVYATDAALMPERVQVVAELPLGTPIEYQAAQLRAAPQPQAAAALLDYLGSPAAQSIFRKAGFLTEPAR</sequence>
<evidence type="ECO:0000313" key="5">
    <source>
        <dbReference type="EMBL" id="GHG02923.1"/>
    </source>
</evidence>
<dbReference type="InterPro" id="IPR050682">
    <property type="entry name" value="ModA/WtpA"/>
</dbReference>
<feature type="signal peptide" evidence="4">
    <location>
        <begin position="1"/>
        <end position="21"/>
    </location>
</feature>
<dbReference type="InterPro" id="IPR005950">
    <property type="entry name" value="ModA"/>
</dbReference>
<comment type="caution">
    <text evidence="5">The sequence shown here is derived from an EMBL/GenBank/DDBJ whole genome shotgun (WGS) entry which is preliminary data.</text>
</comment>
<dbReference type="NCBIfam" id="TIGR01256">
    <property type="entry name" value="modA"/>
    <property type="match status" value="1"/>
</dbReference>
<keyword evidence="3 4" id="KW-0732">Signal</keyword>
<proteinExistence type="inferred from homology"/>
<gene>
    <name evidence="5" type="primary">modA</name>
    <name evidence="5" type="ORF">GCM10017783_14070</name>
</gene>
<dbReference type="PIRSF" id="PIRSF004846">
    <property type="entry name" value="ModA"/>
    <property type="match status" value="1"/>
</dbReference>
<evidence type="ECO:0000256" key="4">
    <source>
        <dbReference type="SAM" id="SignalP"/>
    </source>
</evidence>
<dbReference type="RefSeq" id="WP_229838974.1">
    <property type="nucleotide sequence ID" value="NZ_BNAL01000015.1"/>
</dbReference>
<evidence type="ECO:0000256" key="1">
    <source>
        <dbReference type="ARBA" id="ARBA00009175"/>
    </source>
</evidence>
<organism evidence="5 6">
    <name type="scientific">Deinococcus piscis</name>
    <dbReference type="NCBI Taxonomy" id="394230"/>
    <lineage>
        <taxon>Bacteria</taxon>
        <taxon>Thermotogati</taxon>
        <taxon>Deinococcota</taxon>
        <taxon>Deinococci</taxon>
        <taxon>Deinococcales</taxon>
        <taxon>Deinococcaceae</taxon>
        <taxon>Deinococcus</taxon>
    </lineage>
</organism>
<comment type="similarity">
    <text evidence="1">Belongs to the bacterial solute-binding protein ModA family.</text>
</comment>
<reference evidence="6" key="1">
    <citation type="journal article" date="2019" name="Int. J. Syst. Evol. Microbiol.">
        <title>The Global Catalogue of Microorganisms (GCM) 10K type strain sequencing project: providing services to taxonomists for standard genome sequencing and annotation.</title>
        <authorList>
            <consortium name="The Broad Institute Genomics Platform"/>
            <consortium name="The Broad Institute Genome Sequencing Center for Infectious Disease"/>
            <person name="Wu L."/>
            <person name="Ma J."/>
        </authorList>
    </citation>
    <scope>NUCLEOTIDE SEQUENCE [LARGE SCALE GENOMIC DNA]</scope>
    <source>
        <strain evidence="6">CGMCC 1.18439</strain>
    </source>
</reference>
<protein>
    <submittedName>
        <fullName evidence="5">Molybdate ABC transporter substrate-binding protein</fullName>
    </submittedName>
</protein>
<dbReference type="Pfam" id="PF13531">
    <property type="entry name" value="SBP_bac_11"/>
    <property type="match status" value="1"/>
</dbReference>
<dbReference type="SUPFAM" id="SSF53850">
    <property type="entry name" value="Periplasmic binding protein-like II"/>
    <property type="match status" value="1"/>
</dbReference>
<dbReference type="Proteomes" id="UP000632154">
    <property type="component" value="Unassembled WGS sequence"/>
</dbReference>
<dbReference type="PROSITE" id="PS51257">
    <property type="entry name" value="PROKAR_LIPOPROTEIN"/>
    <property type="match status" value="1"/>
</dbReference>
<keyword evidence="6" id="KW-1185">Reference proteome</keyword>
<keyword evidence="2" id="KW-0479">Metal-binding</keyword>
<dbReference type="Gene3D" id="3.40.190.10">
    <property type="entry name" value="Periplasmic binding protein-like II"/>
    <property type="match status" value="2"/>
</dbReference>
<evidence type="ECO:0000256" key="2">
    <source>
        <dbReference type="ARBA" id="ARBA00022723"/>
    </source>
</evidence>
<evidence type="ECO:0000256" key="3">
    <source>
        <dbReference type="ARBA" id="ARBA00022729"/>
    </source>
</evidence>
<dbReference type="PANTHER" id="PTHR30632:SF0">
    <property type="entry name" value="SULFATE-BINDING PROTEIN"/>
    <property type="match status" value="1"/>
</dbReference>
<accession>A0ABQ3K6E7</accession>